<dbReference type="EMBL" id="BRXS01000007">
    <property type="protein sequence ID" value="GLC27807.1"/>
    <property type="molecule type" value="Genomic_DNA"/>
</dbReference>
<proteinExistence type="predicted"/>
<evidence type="ECO:0008006" key="3">
    <source>
        <dbReference type="Google" id="ProtNLM"/>
    </source>
</evidence>
<sequence>MPAGVTRAAGAVDTEVAAMSSGSRTVRLWPSARARRYVGRPAVRFPQGRMSRPTTGTASETERVFLACLPLVERLIAIQARRHALGGADAEDFAAWAKGRLIEGDYAIIRKFGGRSTIATYLAVVLANLVRDYKNSVWGRWRPSAAAKRLGPIAVRLEQLLYRDGYTLREAIQLLHTAATTQSEVELARLAARLPPRPATREISLESLGEAGGTLASPDDATTALDADRLEAAACVVREVVAALPPEDGLILRLHFWDGVRVADIARALRLEQMPLYRRIEGLERRLRTALEARGIDRAFVAELLSGGE</sequence>
<accession>A0AA37V4E0</accession>
<protein>
    <recommendedName>
        <fullName evidence="3">Sigma-70 family RNA polymerase sigma factor</fullName>
    </recommendedName>
</protein>
<dbReference type="InterPro" id="IPR013324">
    <property type="entry name" value="RNA_pol_sigma_r3/r4-like"/>
</dbReference>
<keyword evidence="2" id="KW-1185">Reference proteome</keyword>
<gene>
    <name evidence="1" type="ORF">rosag_43200</name>
</gene>
<dbReference type="SUPFAM" id="SSF88659">
    <property type="entry name" value="Sigma3 and sigma4 domains of RNA polymerase sigma factors"/>
    <property type="match status" value="1"/>
</dbReference>
<dbReference type="AlphaFoldDB" id="A0AA37V4E0"/>
<comment type="caution">
    <text evidence="1">The sequence shown here is derived from an EMBL/GenBank/DDBJ whole genome shotgun (WGS) entry which is preliminary data.</text>
</comment>
<name>A0AA37V4E0_9BACT</name>
<evidence type="ECO:0000313" key="1">
    <source>
        <dbReference type="EMBL" id="GLC27807.1"/>
    </source>
</evidence>
<dbReference type="Gene3D" id="1.10.10.10">
    <property type="entry name" value="Winged helix-like DNA-binding domain superfamily/Winged helix DNA-binding domain"/>
    <property type="match status" value="1"/>
</dbReference>
<reference evidence="1" key="1">
    <citation type="submission" date="2022-08" db="EMBL/GenBank/DDBJ databases">
        <title>Draft genome sequencing of Roseisolibacter agri AW1220.</title>
        <authorList>
            <person name="Tobiishi Y."/>
            <person name="Tonouchi A."/>
        </authorList>
    </citation>
    <scope>NUCLEOTIDE SEQUENCE</scope>
    <source>
        <strain evidence="1">AW1220</strain>
    </source>
</reference>
<organism evidence="1 2">
    <name type="scientific">Roseisolibacter agri</name>
    <dbReference type="NCBI Taxonomy" id="2014610"/>
    <lineage>
        <taxon>Bacteria</taxon>
        <taxon>Pseudomonadati</taxon>
        <taxon>Gemmatimonadota</taxon>
        <taxon>Gemmatimonadia</taxon>
        <taxon>Gemmatimonadales</taxon>
        <taxon>Gemmatimonadaceae</taxon>
        <taxon>Roseisolibacter</taxon>
    </lineage>
</organism>
<evidence type="ECO:0000313" key="2">
    <source>
        <dbReference type="Proteomes" id="UP001161325"/>
    </source>
</evidence>
<dbReference type="Proteomes" id="UP001161325">
    <property type="component" value="Unassembled WGS sequence"/>
</dbReference>
<dbReference type="InterPro" id="IPR036388">
    <property type="entry name" value="WH-like_DNA-bd_sf"/>
</dbReference>